<dbReference type="EMBL" id="BAND01000075">
    <property type="protein sequence ID" value="GAJ29706.1"/>
    <property type="molecule type" value="Genomic_DNA"/>
</dbReference>
<keyword evidence="3" id="KW-1185">Reference proteome</keyword>
<comment type="caution">
    <text evidence="2">The sequence shown here is derived from an EMBL/GenBank/DDBJ whole genome shotgun (WGS) entry which is preliminary data.</text>
</comment>
<reference evidence="2 3" key="2">
    <citation type="journal article" date="2014" name="FEMS Microbiol. Lett.">
        <title>Draft genomic DNA sequence of the facultatively methylotrophic bacterium Acidomonas methanolica type strain MB58.</title>
        <authorList>
            <person name="Higashiura N."/>
            <person name="Hadano H."/>
            <person name="Hirakawa H."/>
            <person name="Matsutani M."/>
            <person name="Takabe S."/>
            <person name="Matsushita K."/>
            <person name="Azuma Y."/>
        </authorList>
    </citation>
    <scope>NUCLEOTIDE SEQUENCE [LARGE SCALE GENOMIC DNA]</scope>
    <source>
        <strain evidence="2 3">MB58</strain>
    </source>
</reference>
<dbReference type="AlphaFoldDB" id="A0A023D7G4"/>
<proteinExistence type="predicted"/>
<feature type="region of interest" description="Disordered" evidence="1">
    <location>
        <begin position="19"/>
        <end position="53"/>
    </location>
</feature>
<gene>
    <name evidence="2" type="ORF">Amme_075_023</name>
</gene>
<sequence>MGIERRMVACLQEETHLSGAMQVGRIETVEDEQLGRHDAEKPEADRASSHERATRVQWGAISIDPDAVRAMRLGR</sequence>
<reference evidence="3" key="1">
    <citation type="journal article" date="2014" name="FEMS Microbiol. Lett.">
        <title>Draft Genomic DNA Sequence of the Facultatively Methylotrophic Bacterium Acidomonas methanolica type strain MB58.</title>
        <authorList>
            <person name="Higashiura N."/>
            <person name="Hadano H."/>
            <person name="Hirakawa H."/>
            <person name="Matsutani M."/>
            <person name="Takabe S."/>
            <person name="Matsushita K."/>
            <person name="Azuma Y."/>
        </authorList>
    </citation>
    <scope>NUCLEOTIDE SEQUENCE [LARGE SCALE GENOMIC DNA]</scope>
    <source>
        <strain evidence="3">MB58</strain>
    </source>
</reference>
<evidence type="ECO:0000313" key="3">
    <source>
        <dbReference type="Proteomes" id="UP000019760"/>
    </source>
</evidence>
<dbReference type="Proteomes" id="UP000019760">
    <property type="component" value="Unassembled WGS sequence"/>
</dbReference>
<organism evidence="2 3">
    <name type="scientific">Acidomonas methanolica NBRC 104435</name>
    <dbReference type="NCBI Taxonomy" id="1231351"/>
    <lineage>
        <taxon>Bacteria</taxon>
        <taxon>Pseudomonadati</taxon>
        <taxon>Pseudomonadota</taxon>
        <taxon>Alphaproteobacteria</taxon>
        <taxon>Acetobacterales</taxon>
        <taxon>Acetobacteraceae</taxon>
        <taxon>Acidomonas</taxon>
    </lineage>
</organism>
<evidence type="ECO:0000313" key="2">
    <source>
        <dbReference type="EMBL" id="GAJ29706.1"/>
    </source>
</evidence>
<accession>A0A023D7G4</accession>
<name>A0A023D7G4_ACIMT</name>
<feature type="compositionally biased region" description="Basic and acidic residues" evidence="1">
    <location>
        <begin position="33"/>
        <end position="53"/>
    </location>
</feature>
<evidence type="ECO:0000256" key="1">
    <source>
        <dbReference type="SAM" id="MobiDB-lite"/>
    </source>
</evidence>
<protein>
    <submittedName>
        <fullName evidence="2">Uncharacterized protein</fullName>
    </submittedName>
</protein>